<dbReference type="Proteomes" id="UP000757232">
    <property type="component" value="Unassembled WGS sequence"/>
</dbReference>
<feature type="region of interest" description="Disordered" evidence="1">
    <location>
        <begin position="1"/>
        <end position="33"/>
    </location>
</feature>
<feature type="compositionally biased region" description="Basic and acidic residues" evidence="1">
    <location>
        <begin position="236"/>
        <end position="246"/>
    </location>
</feature>
<feature type="compositionally biased region" description="Basic and acidic residues" evidence="1">
    <location>
        <begin position="448"/>
        <end position="459"/>
    </location>
</feature>
<feature type="region of interest" description="Disordered" evidence="1">
    <location>
        <begin position="166"/>
        <end position="193"/>
    </location>
</feature>
<evidence type="ECO:0000313" key="2">
    <source>
        <dbReference type="EMBL" id="OCB91970.1"/>
    </source>
</evidence>
<proteinExistence type="predicted"/>
<feature type="compositionally biased region" description="Basic and acidic residues" evidence="1">
    <location>
        <begin position="263"/>
        <end position="277"/>
    </location>
</feature>
<dbReference type="OrthoDB" id="2782214at2759"/>
<feature type="region of interest" description="Disordered" evidence="1">
    <location>
        <begin position="82"/>
        <end position="116"/>
    </location>
</feature>
<evidence type="ECO:0000256" key="1">
    <source>
        <dbReference type="SAM" id="MobiDB-lite"/>
    </source>
</evidence>
<accession>A0A9Q5I5Y0</accession>
<comment type="caution">
    <text evidence="2">The sequence shown here is derived from an EMBL/GenBank/DDBJ whole genome shotgun (WGS) entry which is preliminary data.</text>
</comment>
<gene>
    <name evidence="2" type="ORF">A7U60_g739</name>
</gene>
<feature type="compositionally biased region" description="Basic and acidic residues" evidence="1">
    <location>
        <begin position="173"/>
        <end position="189"/>
    </location>
</feature>
<sequence>MSQPYHHSHSPPSTSPQATNESQLKEKSEATSIVFSTETPVGLDFLKMPEDQLFCKPNDTPDEIQGSLERLERLLQPVEDGFDPTLRHYGPLNETAEISPRATPRSANTSTKHDTVEEAPKLNVSLNGHLLRPVETIRKPDFMHLSMQYAFYASDPRFEFERFTGEPMSTVDESSRKMSDGDHIKEPASRSDNNILVERAETQTLIMAEPASTPSEDQITTPKDGDHPTIQQGRCTEMRKQEHNFRISESVTPHSTKRKRNSRDHEPRGSSNDEGRGSLRKAVKRGDTANEMNKVTGLERLSTQFIVYRYGIKPVHDSSRRWQCSFPEHDALPDGKCLASFDSDSIRRHVADHVEAHRKKRPHDTLECPYRKTGKGCTWKETTGPNTGLPRHVAEVHLKSNRHKCACGTCFARGSRDQYVRHLRDGHRTKLEMKRKTDQTTPDFVDIDDPKLVEEEKQWSRGMGRYTEKEEDDRGEGSSKRTRRF</sequence>
<name>A0A9Q5I5Y0_SANBA</name>
<dbReference type="EMBL" id="LNZH02000047">
    <property type="protein sequence ID" value="OCB91970.1"/>
    <property type="molecule type" value="Genomic_DNA"/>
</dbReference>
<protein>
    <submittedName>
        <fullName evidence="2">Uncharacterized protein</fullName>
    </submittedName>
</protein>
<dbReference type="AlphaFoldDB" id="A0A9Q5I5Y0"/>
<feature type="compositionally biased region" description="Polar residues" evidence="1">
    <location>
        <begin position="212"/>
        <end position="221"/>
    </location>
</feature>
<feature type="region of interest" description="Disordered" evidence="1">
    <location>
        <begin position="207"/>
        <end position="291"/>
    </location>
</feature>
<organism evidence="2 3">
    <name type="scientific">Sanghuangporus baumii</name>
    <name type="common">Phellinus baumii</name>
    <dbReference type="NCBI Taxonomy" id="108892"/>
    <lineage>
        <taxon>Eukaryota</taxon>
        <taxon>Fungi</taxon>
        <taxon>Dikarya</taxon>
        <taxon>Basidiomycota</taxon>
        <taxon>Agaricomycotina</taxon>
        <taxon>Agaricomycetes</taxon>
        <taxon>Hymenochaetales</taxon>
        <taxon>Hymenochaetaceae</taxon>
        <taxon>Sanghuangporus</taxon>
    </lineage>
</organism>
<evidence type="ECO:0000313" key="3">
    <source>
        <dbReference type="Proteomes" id="UP000757232"/>
    </source>
</evidence>
<feature type="region of interest" description="Disordered" evidence="1">
    <location>
        <begin position="434"/>
        <end position="485"/>
    </location>
</feature>
<keyword evidence="3" id="KW-1185">Reference proteome</keyword>
<reference evidence="2" key="1">
    <citation type="submission" date="2016-06" db="EMBL/GenBank/DDBJ databases">
        <title>Draft Genome sequence of the fungus Inonotus baumii.</title>
        <authorList>
            <person name="Zhu H."/>
            <person name="Lin W."/>
        </authorList>
    </citation>
    <scope>NUCLEOTIDE SEQUENCE</scope>
    <source>
        <strain evidence="2">821</strain>
    </source>
</reference>